<comment type="similarity">
    <text evidence="11">Belongs to the tetrahydrofolate dehydrogenase/cyclohydrolase family.</text>
</comment>
<dbReference type="NCBIfam" id="NF010783">
    <property type="entry name" value="PRK14186.1"/>
    <property type="match status" value="1"/>
</dbReference>
<dbReference type="CDD" id="cd01080">
    <property type="entry name" value="NAD_bind_m-THF_DH_Cyclohyd"/>
    <property type="match status" value="1"/>
</dbReference>
<keyword evidence="8 11" id="KW-0368">Histidine biosynthesis</keyword>
<keyword evidence="6 11" id="KW-0521">NADP</keyword>
<evidence type="ECO:0000313" key="15">
    <source>
        <dbReference type="Proteomes" id="UP000198841"/>
    </source>
</evidence>
<dbReference type="InterPro" id="IPR020631">
    <property type="entry name" value="THF_DH/CycHdrlase_NAD-bd_dom"/>
</dbReference>
<dbReference type="Pfam" id="PF00763">
    <property type="entry name" value="THF_DHG_CYH"/>
    <property type="match status" value="1"/>
</dbReference>
<evidence type="ECO:0000259" key="13">
    <source>
        <dbReference type="Pfam" id="PF02882"/>
    </source>
</evidence>
<dbReference type="NCBIfam" id="NF008058">
    <property type="entry name" value="PRK10792.1"/>
    <property type="match status" value="1"/>
</dbReference>
<dbReference type="InterPro" id="IPR046346">
    <property type="entry name" value="Aminoacid_DH-like_N_sf"/>
</dbReference>
<dbReference type="PANTHER" id="PTHR48099">
    <property type="entry name" value="C-1-TETRAHYDROFOLATE SYNTHASE, CYTOPLASMIC-RELATED"/>
    <property type="match status" value="1"/>
</dbReference>
<keyword evidence="3 11" id="KW-0028">Amino-acid biosynthesis</keyword>
<dbReference type="PROSITE" id="PS00766">
    <property type="entry name" value="THF_DHG_CYH_1"/>
    <property type="match status" value="1"/>
</dbReference>
<dbReference type="InterPro" id="IPR000672">
    <property type="entry name" value="THF_DH/CycHdrlase"/>
</dbReference>
<protein>
    <recommendedName>
        <fullName evidence="11">Bifunctional protein FolD</fullName>
    </recommendedName>
    <domain>
        <recommendedName>
            <fullName evidence="11">Methylenetetrahydrofolate dehydrogenase</fullName>
            <ecNumber evidence="11">1.5.1.5</ecNumber>
        </recommendedName>
    </domain>
    <domain>
        <recommendedName>
            <fullName evidence="11">Methenyltetrahydrofolate cyclohydrolase</fullName>
            <ecNumber evidence="11">3.5.4.9</ecNumber>
        </recommendedName>
    </domain>
</protein>
<dbReference type="InterPro" id="IPR020867">
    <property type="entry name" value="THF_DH/CycHdrlase_CS"/>
</dbReference>
<evidence type="ECO:0000256" key="3">
    <source>
        <dbReference type="ARBA" id="ARBA00022605"/>
    </source>
</evidence>
<dbReference type="Gene3D" id="3.40.50.10860">
    <property type="entry name" value="Leucine Dehydrogenase, chain A, domain 1"/>
    <property type="match status" value="1"/>
</dbReference>
<dbReference type="HAMAP" id="MF_01576">
    <property type="entry name" value="THF_DHG_CYH"/>
    <property type="match status" value="1"/>
</dbReference>
<comment type="function">
    <text evidence="11">Catalyzes the oxidation of 5,10-methylenetetrahydrofolate to 5,10-methenyltetrahydrofolate and then the hydrolysis of 5,10-methenyltetrahydrofolate to 10-formyltetrahydrofolate.</text>
</comment>
<evidence type="ECO:0000256" key="1">
    <source>
        <dbReference type="ARBA" id="ARBA00004777"/>
    </source>
</evidence>
<name>A0A1I4AXI6_9GAMM</name>
<feature type="domain" description="Tetrahydrofolate dehydrogenase/cyclohydrolase catalytic" evidence="12">
    <location>
        <begin position="36"/>
        <end position="151"/>
    </location>
</feature>
<evidence type="ECO:0000259" key="12">
    <source>
        <dbReference type="Pfam" id="PF00763"/>
    </source>
</evidence>
<dbReference type="InterPro" id="IPR020630">
    <property type="entry name" value="THF_DH/CycHdrlase_cat_dom"/>
</dbReference>
<evidence type="ECO:0000256" key="10">
    <source>
        <dbReference type="ARBA" id="ARBA00023268"/>
    </source>
</evidence>
<dbReference type="InterPro" id="IPR036291">
    <property type="entry name" value="NAD(P)-bd_dom_sf"/>
</dbReference>
<dbReference type="PRINTS" id="PR00085">
    <property type="entry name" value="THFDHDRGNASE"/>
</dbReference>
<feature type="binding site" evidence="11">
    <location>
        <begin position="196"/>
        <end position="198"/>
    </location>
    <ligand>
        <name>NADP(+)</name>
        <dbReference type="ChEBI" id="CHEBI:58349"/>
    </ligand>
</feature>
<keyword evidence="9 11" id="KW-0486">Methionine biosynthesis</keyword>
<feature type="binding site" evidence="11">
    <location>
        <position position="262"/>
    </location>
    <ligand>
        <name>NADP(+)</name>
        <dbReference type="ChEBI" id="CHEBI:58349"/>
    </ligand>
</feature>
<accession>A0A1I4AXI6</accession>
<keyword evidence="7 11" id="KW-0560">Oxidoreductase</keyword>
<feature type="domain" description="Tetrahydrofolate dehydrogenase/cyclohydrolase NAD(P)-binding" evidence="13">
    <location>
        <begin position="170"/>
        <end position="311"/>
    </location>
</feature>
<sequence length="318" mass="34410">MANLYLTAARASDRIDAIPDLTLYRWISSLMAAKIIDGKTIAQQVRLEVAEKVQQRLAAGKRAPGLAVVLVGENPASQIYVASKRRACDEVGFISRSYDLPATTSEAELLELIDTLNNDNDIDGILVQLPLPAGIDNVKVLERIVPDKDVDGFHPYNVGRLCQRAPKLRPCTPRGIVTLLERYNIDTYGLNAVVVGASNIVGRPMSMELLLAGCTTTVTHRFTKDLRHHVEHADLLVVAVGKPGFIPGDWIKPGAVVIDVGINRLDSGKVVGDVEFEAAAERASYITPVPGGVGPMTVATLIQNTLTACEEFHDIEEA</sequence>
<dbReference type="Pfam" id="PF02882">
    <property type="entry name" value="THF_DHG_CYH_C"/>
    <property type="match status" value="1"/>
</dbReference>
<dbReference type="EC" id="3.5.4.9" evidence="11"/>
<evidence type="ECO:0000256" key="9">
    <source>
        <dbReference type="ARBA" id="ARBA00023167"/>
    </source>
</evidence>
<comment type="caution">
    <text evidence="14">The sequence shown here is derived from an EMBL/GenBank/DDBJ whole genome shotgun (WGS) entry which is preliminary data.</text>
</comment>
<evidence type="ECO:0000256" key="7">
    <source>
        <dbReference type="ARBA" id="ARBA00023002"/>
    </source>
</evidence>
<keyword evidence="2 11" id="KW-0554">One-carbon metabolism</keyword>
<keyword evidence="10 11" id="KW-0511">Multifunctional enzyme</keyword>
<dbReference type="SUPFAM" id="SSF53223">
    <property type="entry name" value="Aminoacid dehydrogenase-like, N-terminal domain"/>
    <property type="match status" value="1"/>
</dbReference>
<keyword evidence="4 11" id="KW-0658">Purine biosynthesis</keyword>
<organism evidence="14 15">
    <name type="scientific">Candidatus Pantoea symbiotica</name>
    <dbReference type="NCBI Taxonomy" id="1884370"/>
    <lineage>
        <taxon>Bacteria</taxon>
        <taxon>Pseudomonadati</taxon>
        <taxon>Pseudomonadota</taxon>
        <taxon>Gammaproteobacteria</taxon>
        <taxon>Enterobacterales</taxon>
        <taxon>Erwiniaceae</taxon>
        <taxon>Pantoea</taxon>
    </lineage>
</organism>
<dbReference type="EC" id="1.5.1.5" evidence="11"/>
<dbReference type="EMBL" id="FOSD01000008">
    <property type="protein sequence ID" value="SFK60399.1"/>
    <property type="molecule type" value="Genomic_DNA"/>
</dbReference>
<dbReference type="Proteomes" id="UP000198841">
    <property type="component" value="Unassembled WGS sequence"/>
</dbReference>
<dbReference type="Gene3D" id="3.40.50.720">
    <property type="entry name" value="NAD(P)-binding Rossmann-like Domain"/>
    <property type="match status" value="1"/>
</dbReference>
<comment type="pathway">
    <text evidence="1 11">One-carbon metabolism; tetrahydrofolate interconversion.</text>
</comment>
<gene>
    <name evidence="11" type="primary">folD</name>
    <name evidence="14" type="ORF">SAMN05518863_108167</name>
</gene>
<evidence type="ECO:0000256" key="6">
    <source>
        <dbReference type="ARBA" id="ARBA00022857"/>
    </source>
</evidence>
<evidence type="ECO:0000313" key="14">
    <source>
        <dbReference type="EMBL" id="SFK60399.1"/>
    </source>
</evidence>
<keyword evidence="5 11" id="KW-0378">Hydrolase</keyword>
<evidence type="ECO:0000256" key="4">
    <source>
        <dbReference type="ARBA" id="ARBA00022755"/>
    </source>
</evidence>
<keyword evidence="15" id="KW-1185">Reference proteome</keyword>
<proteinExistence type="inferred from homology"/>
<dbReference type="PANTHER" id="PTHR48099:SF5">
    <property type="entry name" value="C-1-TETRAHYDROFOLATE SYNTHASE, CYTOPLASMIC"/>
    <property type="match status" value="1"/>
</dbReference>
<comment type="caution">
    <text evidence="11">Lacks conserved residue(s) required for the propagation of feature annotation.</text>
</comment>
<evidence type="ECO:0000256" key="11">
    <source>
        <dbReference type="HAMAP-Rule" id="MF_01576"/>
    </source>
</evidence>
<dbReference type="SUPFAM" id="SSF51735">
    <property type="entry name" value="NAD(P)-binding Rossmann-fold domains"/>
    <property type="match status" value="1"/>
</dbReference>
<evidence type="ECO:0000256" key="2">
    <source>
        <dbReference type="ARBA" id="ARBA00022563"/>
    </source>
</evidence>
<reference evidence="14 15" key="1">
    <citation type="submission" date="2016-10" db="EMBL/GenBank/DDBJ databases">
        <authorList>
            <person name="Varghese N."/>
            <person name="Submissions S."/>
        </authorList>
    </citation>
    <scope>NUCLEOTIDE SEQUENCE [LARGE SCALE GENOMIC DNA]</scope>
    <source>
        <strain evidence="14 15">YR512</strain>
    </source>
</reference>
<evidence type="ECO:0000256" key="8">
    <source>
        <dbReference type="ARBA" id="ARBA00023102"/>
    </source>
</evidence>
<dbReference type="PROSITE" id="PS00767">
    <property type="entry name" value="THF_DHG_CYH_2"/>
    <property type="match status" value="1"/>
</dbReference>
<comment type="subunit">
    <text evidence="11">Homodimer.</text>
</comment>
<evidence type="ECO:0000256" key="5">
    <source>
        <dbReference type="ARBA" id="ARBA00022801"/>
    </source>
</evidence>
<comment type="catalytic activity">
    <reaction evidence="11">
        <text>(6R)-5,10-methylene-5,6,7,8-tetrahydrofolate + NADP(+) = (6R)-5,10-methenyltetrahydrofolate + NADPH</text>
        <dbReference type="Rhea" id="RHEA:22812"/>
        <dbReference type="ChEBI" id="CHEBI:15636"/>
        <dbReference type="ChEBI" id="CHEBI:57455"/>
        <dbReference type="ChEBI" id="CHEBI:57783"/>
        <dbReference type="ChEBI" id="CHEBI:58349"/>
        <dbReference type="EC" id="1.5.1.5"/>
    </reaction>
</comment>
<comment type="catalytic activity">
    <reaction evidence="11">
        <text>(6R)-5,10-methenyltetrahydrofolate + H2O = (6R)-10-formyltetrahydrofolate + H(+)</text>
        <dbReference type="Rhea" id="RHEA:23700"/>
        <dbReference type="ChEBI" id="CHEBI:15377"/>
        <dbReference type="ChEBI" id="CHEBI:15378"/>
        <dbReference type="ChEBI" id="CHEBI:57455"/>
        <dbReference type="ChEBI" id="CHEBI:195366"/>
        <dbReference type="EC" id="3.5.4.9"/>
    </reaction>
</comment>